<name>A0A8H6S411_MYCCL</name>
<sequence length="235" mass="26731">MSAIFAAPKTRQNAARKVHIRRLYDIMNISIQRSDSARAAKAWSVLARCPEVEWRAMWTTGVHLLAEDLHENEKHLRKTDFLRVMMLQHPNDREIILKELCLRLILSGKHREALDELELYLPSFPYQANTILNVYAGMLSLYLAQPQDTTNPTTGTNAKLLRESQAYFERALGLQPDNTMIPGYLHLINKMKDDNSQLDLSDNEAPAPSPAIFVPDAETISIPKRKRARKAVATT</sequence>
<dbReference type="GO" id="GO:0001164">
    <property type="term" value="F:RNA polymerase I core promoter sequence-specific DNA binding"/>
    <property type="evidence" value="ECO:0007669"/>
    <property type="project" value="InterPro"/>
</dbReference>
<proteinExistence type="predicted"/>
<dbReference type="OrthoDB" id="2159786at2759"/>
<evidence type="ECO:0000313" key="2">
    <source>
        <dbReference type="Proteomes" id="UP000613580"/>
    </source>
</evidence>
<dbReference type="Proteomes" id="UP000613580">
    <property type="component" value="Unassembled WGS sequence"/>
</dbReference>
<keyword evidence="2" id="KW-1185">Reference proteome</keyword>
<dbReference type="InterPro" id="IPR007224">
    <property type="entry name" value="TIF_Rrn11"/>
</dbReference>
<dbReference type="AlphaFoldDB" id="A0A8H6S411"/>
<reference evidence="1" key="1">
    <citation type="submission" date="2020-05" db="EMBL/GenBank/DDBJ databases">
        <title>Mycena genomes resolve the evolution of fungal bioluminescence.</title>
        <authorList>
            <person name="Tsai I.J."/>
        </authorList>
    </citation>
    <scope>NUCLEOTIDE SEQUENCE</scope>
    <source>
        <strain evidence="1">110903Hualien_Pintung</strain>
    </source>
</reference>
<dbReference type="GO" id="GO:0001181">
    <property type="term" value="F:RNA polymerase I general transcription initiation factor activity"/>
    <property type="evidence" value="ECO:0007669"/>
    <property type="project" value="InterPro"/>
</dbReference>
<organism evidence="1 2">
    <name type="scientific">Mycena chlorophos</name>
    <name type="common">Agaric fungus</name>
    <name type="synonym">Agaricus chlorophos</name>
    <dbReference type="NCBI Taxonomy" id="658473"/>
    <lineage>
        <taxon>Eukaryota</taxon>
        <taxon>Fungi</taxon>
        <taxon>Dikarya</taxon>
        <taxon>Basidiomycota</taxon>
        <taxon>Agaricomycotina</taxon>
        <taxon>Agaricomycetes</taxon>
        <taxon>Agaricomycetidae</taxon>
        <taxon>Agaricales</taxon>
        <taxon>Marasmiineae</taxon>
        <taxon>Mycenaceae</taxon>
        <taxon>Mycena</taxon>
    </lineage>
</organism>
<accession>A0A8H6S411</accession>
<evidence type="ECO:0000313" key="1">
    <source>
        <dbReference type="EMBL" id="KAF7292333.1"/>
    </source>
</evidence>
<comment type="caution">
    <text evidence="1">The sequence shown here is derived from an EMBL/GenBank/DDBJ whole genome shotgun (WGS) entry which is preliminary data.</text>
</comment>
<dbReference type="GO" id="GO:0070860">
    <property type="term" value="C:RNA polymerase I core factor complex"/>
    <property type="evidence" value="ECO:0007669"/>
    <property type="project" value="TreeGrafter"/>
</dbReference>
<dbReference type="PANTHER" id="PTHR28244">
    <property type="entry name" value="RNA POLYMERASE I-SPECIFIC TRANSCRIPTION INITIATION FACTOR RRN11"/>
    <property type="match status" value="1"/>
</dbReference>
<gene>
    <name evidence="1" type="ORF">HMN09_01217000</name>
</gene>
<dbReference type="GO" id="GO:0017025">
    <property type="term" value="F:TBP-class protein binding"/>
    <property type="evidence" value="ECO:0007669"/>
    <property type="project" value="TreeGrafter"/>
</dbReference>
<dbReference type="GO" id="GO:0042790">
    <property type="term" value="P:nucleolar large rRNA transcription by RNA polymerase I"/>
    <property type="evidence" value="ECO:0007669"/>
    <property type="project" value="TreeGrafter"/>
</dbReference>
<dbReference type="PANTHER" id="PTHR28244:SF1">
    <property type="entry name" value="RNA POLYMERASE I-SPECIFIC TRANSCRIPTION INITIATION FACTOR RRN11"/>
    <property type="match status" value="1"/>
</dbReference>
<dbReference type="Pfam" id="PF04090">
    <property type="entry name" value="Rrn11"/>
    <property type="match status" value="1"/>
</dbReference>
<dbReference type="EMBL" id="JACAZE010000022">
    <property type="protein sequence ID" value="KAF7292333.1"/>
    <property type="molecule type" value="Genomic_DNA"/>
</dbReference>
<protein>
    <submittedName>
        <fullName evidence="1">Uncharacterized protein</fullName>
    </submittedName>
</protein>
<dbReference type="InterPro" id="IPR053029">
    <property type="entry name" value="RNA_pol_I-specific_init_factor"/>
</dbReference>